<evidence type="ECO:0000259" key="2">
    <source>
        <dbReference type="Pfam" id="PF02517"/>
    </source>
</evidence>
<gene>
    <name evidence="3" type="ORF">ACFTOW_16350</name>
</gene>
<evidence type="ECO:0000256" key="1">
    <source>
        <dbReference type="SAM" id="Phobius"/>
    </source>
</evidence>
<dbReference type="Proteomes" id="UP001597186">
    <property type="component" value="Unassembled WGS sequence"/>
</dbReference>
<evidence type="ECO:0000313" key="3">
    <source>
        <dbReference type="EMBL" id="MFD1510956.1"/>
    </source>
</evidence>
<feature type="transmembrane region" description="Helical" evidence="1">
    <location>
        <begin position="201"/>
        <end position="218"/>
    </location>
</feature>
<feature type="transmembrane region" description="Helical" evidence="1">
    <location>
        <begin position="136"/>
        <end position="156"/>
    </location>
</feature>
<feature type="transmembrane region" description="Helical" evidence="1">
    <location>
        <begin position="225"/>
        <end position="244"/>
    </location>
</feature>
<feature type="transmembrane region" description="Helical" evidence="1">
    <location>
        <begin position="278"/>
        <end position="296"/>
    </location>
</feature>
<dbReference type="EMBL" id="JBHUDD010000149">
    <property type="protein sequence ID" value="MFD1510956.1"/>
    <property type="molecule type" value="Genomic_DNA"/>
</dbReference>
<comment type="caution">
    <text evidence="3">The sequence shown here is derived from an EMBL/GenBank/DDBJ whole genome shotgun (WGS) entry which is preliminary data.</text>
</comment>
<feature type="transmembrane region" description="Helical" evidence="1">
    <location>
        <begin position="177"/>
        <end position="195"/>
    </location>
</feature>
<organism evidence="3 4">
    <name type="scientific">Lacimonas salitolerans</name>
    <dbReference type="NCBI Taxonomy" id="1323750"/>
    <lineage>
        <taxon>Bacteria</taxon>
        <taxon>Pseudomonadati</taxon>
        <taxon>Pseudomonadota</taxon>
        <taxon>Alphaproteobacteria</taxon>
        <taxon>Rhodobacterales</taxon>
        <taxon>Paracoccaceae</taxon>
        <taxon>Lacimonas</taxon>
    </lineage>
</organism>
<dbReference type="RefSeq" id="WP_379917652.1">
    <property type="nucleotide sequence ID" value="NZ_JBHUDD010000149.1"/>
</dbReference>
<dbReference type="GO" id="GO:0016787">
    <property type="term" value="F:hydrolase activity"/>
    <property type="evidence" value="ECO:0007669"/>
    <property type="project" value="UniProtKB-KW"/>
</dbReference>
<evidence type="ECO:0000313" key="4">
    <source>
        <dbReference type="Proteomes" id="UP001597186"/>
    </source>
</evidence>
<sequence>MTYQPHSAFAAPAQATATMPRLVLGVVLIEGINSGLRWLFDAFLTWAPGISARAVWVGNTTPGLLLQLFSFGFLALGVLLVAQRLHRRGLSSLTGPPRATLRDLARAFLGALLLFALIEALPPRFDPSGAMLMRDLGQWLLILPVALLALTVQSGAEELFYRGYIQQQLAARYHNTMIWMLVPNVMFALAHWQPGDFNLPAFQYVIWAFFFGLAASDLTARTGTLGAAVGFHLAINAFAFLVFAEHASPDSGLALFLFPQGSLVSEIEQAGGLLSRPFLAELSGVALLWLAVRLALRR</sequence>
<dbReference type="Pfam" id="PF02517">
    <property type="entry name" value="Rce1-like"/>
    <property type="match status" value="1"/>
</dbReference>
<feature type="transmembrane region" description="Helical" evidence="1">
    <location>
        <begin position="64"/>
        <end position="82"/>
    </location>
</feature>
<name>A0ABW4EJQ5_9RHOB</name>
<keyword evidence="1" id="KW-1133">Transmembrane helix</keyword>
<keyword evidence="4" id="KW-1185">Reference proteome</keyword>
<dbReference type="EC" id="3.4.-.-" evidence="3"/>
<feature type="domain" description="CAAX prenyl protease 2/Lysostaphin resistance protein A-like" evidence="2">
    <location>
        <begin position="142"/>
        <end position="238"/>
    </location>
</feature>
<keyword evidence="1" id="KW-0472">Membrane</keyword>
<dbReference type="InterPro" id="IPR003675">
    <property type="entry name" value="Rce1/LyrA-like_dom"/>
</dbReference>
<proteinExistence type="predicted"/>
<accession>A0ABW4EJQ5</accession>
<reference evidence="4" key="1">
    <citation type="journal article" date="2019" name="Int. J. Syst. Evol. Microbiol.">
        <title>The Global Catalogue of Microorganisms (GCM) 10K type strain sequencing project: providing services to taxonomists for standard genome sequencing and annotation.</title>
        <authorList>
            <consortium name="The Broad Institute Genomics Platform"/>
            <consortium name="The Broad Institute Genome Sequencing Center for Infectious Disease"/>
            <person name="Wu L."/>
            <person name="Ma J."/>
        </authorList>
    </citation>
    <scope>NUCLEOTIDE SEQUENCE [LARGE SCALE GENOMIC DNA]</scope>
    <source>
        <strain evidence="4">CGMCC 1.12477</strain>
    </source>
</reference>
<keyword evidence="3" id="KW-0378">Hydrolase</keyword>
<feature type="transmembrane region" description="Helical" evidence="1">
    <location>
        <begin position="103"/>
        <end position="121"/>
    </location>
</feature>
<protein>
    <submittedName>
        <fullName evidence="3">CPBP family intramembrane glutamic endopeptidase</fullName>
        <ecNumber evidence="3">3.4.-.-</ecNumber>
    </submittedName>
</protein>
<keyword evidence="1" id="KW-0812">Transmembrane</keyword>